<gene>
    <name evidence="1" type="ORF">A2Z22_04800</name>
</gene>
<dbReference type="Proteomes" id="UP000177053">
    <property type="component" value="Unassembled WGS sequence"/>
</dbReference>
<evidence type="ECO:0000313" key="1">
    <source>
        <dbReference type="EMBL" id="OGM11972.1"/>
    </source>
</evidence>
<protein>
    <submittedName>
        <fullName evidence="1">Uncharacterized protein</fullName>
    </submittedName>
</protein>
<comment type="caution">
    <text evidence="1">The sequence shown here is derived from an EMBL/GenBank/DDBJ whole genome shotgun (WGS) entry which is preliminary data.</text>
</comment>
<evidence type="ECO:0000313" key="2">
    <source>
        <dbReference type="Proteomes" id="UP000177053"/>
    </source>
</evidence>
<dbReference type="EMBL" id="MGFS01000006">
    <property type="protein sequence ID" value="OGM11972.1"/>
    <property type="molecule type" value="Genomic_DNA"/>
</dbReference>
<reference evidence="1 2" key="1">
    <citation type="journal article" date="2016" name="Nat. Commun.">
        <title>Thousands of microbial genomes shed light on interconnected biogeochemical processes in an aquifer system.</title>
        <authorList>
            <person name="Anantharaman K."/>
            <person name="Brown C.T."/>
            <person name="Hug L.A."/>
            <person name="Sharon I."/>
            <person name="Castelle C.J."/>
            <person name="Probst A.J."/>
            <person name="Thomas B.C."/>
            <person name="Singh A."/>
            <person name="Wilkins M.J."/>
            <person name="Karaoz U."/>
            <person name="Brodie E.L."/>
            <person name="Williams K.H."/>
            <person name="Hubbard S.S."/>
            <person name="Banfield J.F."/>
        </authorList>
    </citation>
    <scope>NUCLEOTIDE SEQUENCE [LARGE SCALE GENOMIC DNA]</scope>
</reference>
<organism evidence="1 2">
    <name type="scientific">Candidatus Woesebacteria bacterium RBG_16_34_12</name>
    <dbReference type="NCBI Taxonomy" id="1802480"/>
    <lineage>
        <taxon>Bacteria</taxon>
        <taxon>Candidatus Woeseibacteriota</taxon>
    </lineage>
</organism>
<name>A0A1F7XAC0_9BACT</name>
<proteinExistence type="predicted"/>
<accession>A0A1F7XAC0</accession>
<sequence>MKTHFKTNEPTFIRQLDYIKPGEVGLVGIRQINTQLVHNKTTQIGKDYSRLDVLQKDYILLTNTDEGFAEYTFL</sequence>
<dbReference type="AlphaFoldDB" id="A0A1F7XAC0"/>